<protein>
    <submittedName>
        <fullName evidence="1">Uncharacterized protein</fullName>
    </submittedName>
</protein>
<dbReference type="EMBL" id="JYNL01000068">
    <property type="protein sequence ID" value="KMO68525.1"/>
    <property type="molecule type" value="Genomic_DNA"/>
</dbReference>
<gene>
    <name evidence="1" type="ORF">MCHLDSM_06054</name>
</gene>
<dbReference type="Proteomes" id="UP000036513">
    <property type="component" value="Unassembled WGS sequence"/>
</dbReference>
<sequence>MVEFRETDGTNQCGLDISGESPLIDELAEIPAHARPATATTDPCKRIRGQPVAVGTL</sequence>
<reference evidence="1 2" key="1">
    <citation type="journal article" date="2015" name="Genome Biol. Evol.">
        <title>Characterization of Three Mycobacterium spp. with Potential Use in Bioremediation by Genome Sequencing and Comparative Genomics.</title>
        <authorList>
            <person name="Das S."/>
            <person name="Pettersson B.M."/>
            <person name="Behra P.R."/>
            <person name="Ramesh M."/>
            <person name="Dasgupta S."/>
            <person name="Bhattacharya A."/>
            <person name="Kirsebom L.A."/>
        </authorList>
    </citation>
    <scope>NUCLEOTIDE SEQUENCE [LARGE SCALE GENOMIC DNA]</scope>
    <source>
        <strain evidence="1 2">DSM 43826</strain>
    </source>
</reference>
<comment type="caution">
    <text evidence="1">The sequence shown here is derived from an EMBL/GenBank/DDBJ whole genome shotgun (WGS) entry which is preliminary data.</text>
</comment>
<dbReference type="STRING" id="37916.MCHLDSM_06054"/>
<evidence type="ECO:0000313" key="2">
    <source>
        <dbReference type="Proteomes" id="UP000036513"/>
    </source>
</evidence>
<dbReference type="PATRIC" id="fig|37916.4.peg.6075"/>
<organism evidence="1 2">
    <name type="scientific">Mycolicibacterium chlorophenolicum</name>
    <dbReference type="NCBI Taxonomy" id="37916"/>
    <lineage>
        <taxon>Bacteria</taxon>
        <taxon>Bacillati</taxon>
        <taxon>Actinomycetota</taxon>
        <taxon>Actinomycetes</taxon>
        <taxon>Mycobacteriales</taxon>
        <taxon>Mycobacteriaceae</taxon>
        <taxon>Mycolicibacterium</taxon>
    </lineage>
</organism>
<name>A0A0J6VC77_9MYCO</name>
<proteinExistence type="predicted"/>
<keyword evidence="2" id="KW-1185">Reference proteome</keyword>
<accession>A0A0J6VC77</accession>
<evidence type="ECO:0000313" key="1">
    <source>
        <dbReference type="EMBL" id="KMO68525.1"/>
    </source>
</evidence>
<dbReference type="AlphaFoldDB" id="A0A0J6VC77"/>